<evidence type="ECO:0000313" key="2">
    <source>
        <dbReference type="EMBL" id="SEI77396.1"/>
    </source>
</evidence>
<dbReference type="STRING" id="408657.SAMN04487995_2141"/>
<name>A0A1H6TDN9_9BACT</name>
<evidence type="ECO:0000313" key="3">
    <source>
        <dbReference type="Proteomes" id="UP000199532"/>
    </source>
</evidence>
<dbReference type="InterPro" id="IPR001173">
    <property type="entry name" value="Glyco_trans_2-like"/>
</dbReference>
<evidence type="ECO:0000259" key="1">
    <source>
        <dbReference type="Pfam" id="PF00535"/>
    </source>
</evidence>
<dbReference type="Pfam" id="PF00535">
    <property type="entry name" value="Glycos_transf_2"/>
    <property type="match status" value="1"/>
</dbReference>
<dbReference type="PANTHER" id="PTHR43685">
    <property type="entry name" value="GLYCOSYLTRANSFERASE"/>
    <property type="match status" value="1"/>
</dbReference>
<feature type="domain" description="Glycosyltransferase 2-like" evidence="1">
    <location>
        <begin position="10"/>
        <end position="174"/>
    </location>
</feature>
<dbReference type="OrthoDB" id="396512at2"/>
<dbReference type="PANTHER" id="PTHR43685:SF11">
    <property type="entry name" value="GLYCOSYLTRANSFERASE TAGX-RELATED"/>
    <property type="match status" value="1"/>
</dbReference>
<protein>
    <submittedName>
        <fullName evidence="2">Glycosyltransferase involved in cell wall bisynthesis</fullName>
    </submittedName>
</protein>
<dbReference type="AlphaFoldDB" id="A0A1H6TDN9"/>
<dbReference type="InterPro" id="IPR029044">
    <property type="entry name" value="Nucleotide-diphossugar_trans"/>
</dbReference>
<sequence length="334" mass="38724">MREIEKPLVTVVLTAYNHEKYIGETLSSVFVQTYPNIQVIVIDNASIDGTISVVENVLPDGSDFLLVRNLTNLGLCRAFNQGLALAKGKYIIDLAADDVMLPKRIELQVEAFEKLEDEYGVVFTNARYIEADGKLLNFHYPVNYKEKAKKTIPSGDVYKSVLENYFICTPTMMMRTKMLTDMGGYDESLFFEDFDFWVRSSVHYKYFYLDEVLTLKRNVPDSLSKQVYKKGNRLLETCYIVCNKAYDLNRDQEEFDLLAARIRTFIRKCFYAEEFELAVRFRRLLNYIQNPGFATEMIVALCRLHLPINGLYRFYLNNLQKKGARPEGFSLLNC</sequence>
<keyword evidence="2" id="KW-0808">Transferase</keyword>
<accession>A0A1H6TDN9</accession>
<dbReference type="Gene3D" id="3.90.550.10">
    <property type="entry name" value="Spore Coat Polysaccharide Biosynthesis Protein SpsA, Chain A"/>
    <property type="match status" value="1"/>
</dbReference>
<keyword evidence="3" id="KW-1185">Reference proteome</keyword>
<dbReference type="Proteomes" id="UP000199532">
    <property type="component" value="Unassembled WGS sequence"/>
</dbReference>
<proteinExistence type="predicted"/>
<dbReference type="SUPFAM" id="SSF53448">
    <property type="entry name" value="Nucleotide-diphospho-sugar transferases"/>
    <property type="match status" value="1"/>
</dbReference>
<dbReference type="GO" id="GO:0016740">
    <property type="term" value="F:transferase activity"/>
    <property type="evidence" value="ECO:0007669"/>
    <property type="project" value="UniProtKB-KW"/>
</dbReference>
<gene>
    <name evidence="2" type="ORF">SAMN04487995_2141</name>
</gene>
<organism evidence="2 3">
    <name type="scientific">Dyadobacter koreensis</name>
    <dbReference type="NCBI Taxonomy" id="408657"/>
    <lineage>
        <taxon>Bacteria</taxon>
        <taxon>Pseudomonadati</taxon>
        <taxon>Bacteroidota</taxon>
        <taxon>Cytophagia</taxon>
        <taxon>Cytophagales</taxon>
        <taxon>Spirosomataceae</taxon>
        <taxon>Dyadobacter</taxon>
    </lineage>
</organism>
<dbReference type="RefSeq" id="WP_090335146.1">
    <property type="nucleotide sequence ID" value="NZ_FNXY01000003.1"/>
</dbReference>
<dbReference type="InterPro" id="IPR050834">
    <property type="entry name" value="Glycosyltransf_2"/>
</dbReference>
<reference evidence="2 3" key="1">
    <citation type="submission" date="2016-10" db="EMBL/GenBank/DDBJ databases">
        <authorList>
            <person name="de Groot N.N."/>
        </authorList>
    </citation>
    <scope>NUCLEOTIDE SEQUENCE [LARGE SCALE GENOMIC DNA]</scope>
    <source>
        <strain evidence="2 3">DSM 19938</strain>
    </source>
</reference>
<dbReference type="EMBL" id="FNXY01000003">
    <property type="protein sequence ID" value="SEI77396.1"/>
    <property type="molecule type" value="Genomic_DNA"/>
</dbReference>